<dbReference type="Gene3D" id="3.30.300.210">
    <property type="entry name" value="Nutrient germinant receptor protein C, domain 3"/>
    <property type="match status" value="1"/>
</dbReference>
<gene>
    <name evidence="10" type="ORF">ACFFK0_05925</name>
</gene>
<keyword evidence="7" id="KW-0449">Lipoprotein</keyword>
<dbReference type="InterPro" id="IPR008844">
    <property type="entry name" value="Spore_GerAC-like"/>
</dbReference>
<evidence type="ECO:0000313" key="10">
    <source>
        <dbReference type="EMBL" id="MFC0211995.1"/>
    </source>
</evidence>
<dbReference type="InterPro" id="IPR046953">
    <property type="entry name" value="Spore_GerAC-like_C"/>
</dbReference>
<keyword evidence="11" id="KW-1185">Reference proteome</keyword>
<dbReference type="InterPro" id="IPR057336">
    <property type="entry name" value="GerAC_N"/>
</dbReference>
<evidence type="ECO:0000256" key="2">
    <source>
        <dbReference type="ARBA" id="ARBA00007886"/>
    </source>
</evidence>
<dbReference type="Proteomes" id="UP001589776">
    <property type="component" value="Unassembled WGS sequence"/>
</dbReference>
<dbReference type="EMBL" id="JBHLWN010000025">
    <property type="protein sequence ID" value="MFC0211995.1"/>
    <property type="molecule type" value="Genomic_DNA"/>
</dbReference>
<evidence type="ECO:0000256" key="7">
    <source>
        <dbReference type="ARBA" id="ARBA00023288"/>
    </source>
</evidence>
<evidence type="ECO:0000256" key="5">
    <source>
        <dbReference type="ARBA" id="ARBA00023136"/>
    </source>
</evidence>
<comment type="similarity">
    <text evidence="2">Belongs to the GerABKC lipoprotein family.</text>
</comment>
<evidence type="ECO:0000256" key="3">
    <source>
        <dbReference type="ARBA" id="ARBA00022544"/>
    </source>
</evidence>
<dbReference type="Pfam" id="PF25198">
    <property type="entry name" value="Spore_GerAC_N"/>
    <property type="match status" value="1"/>
</dbReference>
<feature type="domain" description="Spore germination protein N-terminal" evidence="9">
    <location>
        <begin position="27"/>
        <end position="191"/>
    </location>
</feature>
<dbReference type="RefSeq" id="WP_377469045.1">
    <property type="nucleotide sequence ID" value="NZ_JBHLWN010000025.1"/>
</dbReference>
<dbReference type="NCBIfam" id="TIGR02887">
    <property type="entry name" value="spore_ger_x_C"/>
    <property type="match status" value="1"/>
</dbReference>
<comment type="caution">
    <text evidence="10">The sequence shown here is derived from an EMBL/GenBank/DDBJ whole genome shotgun (WGS) entry which is preliminary data.</text>
</comment>
<comment type="subcellular location">
    <subcellularLocation>
        <location evidence="1">Membrane</location>
        <topology evidence="1">Lipid-anchor</topology>
    </subcellularLocation>
</comment>
<keyword evidence="3" id="KW-0309">Germination</keyword>
<reference evidence="10 11" key="1">
    <citation type="submission" date="2024-09" db="EMBL/GenBank/DDBJ databases">
        <authorList>
            <person name="Sun Q."/>
            <person name="Mori K."/>
        </authorList>
    </citation>
    <scope>NUCLEOTIDE SEQUENCE [LARGE SCALE GENOMIC DNA]</scope>
    <source>
        <strain evidence="10 11">CCM 7759</strain>
    </source>
</reference>
<evidence type="ECO:0000259" key="8">
    <source>
        <dbReference type="Pfam" id="PF05504"/>
    </source>
</evidence>
<keyword evidence="6" id="KW-0564">Palmitate</keyword>
<sequence>MATWRRRGLLLLLPLLITVPTGCLQNRVLEELGMVVIAGYDPAGEDNVQGTALLHQIDPGAKEQVIVVATTAETSKGIRNEQNREMSKRVVSGQLRVVTYNEQLARKGIMSLVDTLTRDASISDTVYLTVSRGKAEDIIAHRYREISNIGTYLYKLIRQNIRGEQLISCTLHDFLQMVYSEGKDPMLPILKRTDDQIRVDAIALFRDDRMVGDLDMEEAFVLKLISGRFKAGAVEMALDSEPLKKAGIELPQPDYKIVVENIHSSSHVRLSERETPTFEIRISLQGRVQETSAAGDMKLNDKEVLQVMEDQISQRMSERVKQLVDKTKRLNCDPIGLGEVYRASVRGSNLTKEQWRDLYLKVQIKTDIRTTIIRTGVMD</sequence>
<evidence type="ECO:0000313" key="11">
    <source>
        <dbReference type="Proteomes" id="UP001589776"/>
    </source>
</evidence>
<evidence type="ECO:0000256" key="4">
    <source>
        <dbReference type="ARBA" id="ARBA00022729"/>
    </source>
</evidence>
<evidence type="ECO:0000256" key="1">
    <source>
        <dbReference type="ARBA" id="ARBA00004635"/>
    </source>
</evidence>
<keyword evidence="5" id="KW-0472">Membrane</keyword>
<dbReference type="Pfam" id="PF05504">
    <property type="entry name" value="Spore_GerAC"/>
    <property type="match status" value="1"/>
</dbReference>
<dbReference type="InterPro" id="IPR038501">
    <property type="entry name" value="Spore_GerAC_C_sf"/>
</dbReference>
<keyword evidence="4" id="KW-0732">Signal</keyword>
<name>A0ABV6DH79_9BACL</name>
<dbReference type="PANTHER" id="PTHR35789">
    <property type="entry name" value="SPORE GERMINATION PROTEIN B3"/>
    <property type="match status" value="1"/>
</dbReference>
<evidence type="ECO:0000259" key="9">
    <source>
        <dbReference type="Pfam" id="PF25198"/>
    </source>
</evidence>
<dbReference type="PANTHER" id="PTHR35789:SF1">
    <property type="entry name" value="SPORE GERMINATION PROTEIN B3"/>
    <property type="match status" value="1"/>
</dbReference>
<proteinExistence type="inferred from homology"/>
<accession>A0ABV6DH79</accession>
<feature type="domain" description="Spore germination GerAC-like C-terminal" evidence="8">
    <location>
        <begin position="202"/>
        <end position="376"/>
    </location>
</feature>
<evidence type="ECO:0000256" key="6">
    <source>
        <dbReference type="ARBA" id="ARBA00023139"/>
    </source>
</evidence>
<organism evidence="10 11">
    <name type="scientific">Paenibacillus chartarius</name>
    <dbReference type="NCBI Taxonomy" id="747481"/>
    <lineage>
        <taxon>Bacteria</taxon>
        <taxon>Bacillati</taxon>
        <taxon>Bacillota</taxon>
        <taxon>Bacilli</taxon>
        <taxon>Bacillales</taxon>
        <taxon>Paenibacillaceae</taxon>
        <taxon>Paenibacillus</taxon>
    </lineage>
</organism>
<protein>
    <submittedName>
        <fullName evidence="10">Ger(X)C family spore germination protein</fullName>
    </submittedName>
</protein>